<keyword evidence="3" id="KW-0378">Hydrolase</keyword>
<sequence>MRDGQALTEARGAPAPTDDPIPPVRSRWWRRPWWLGACVVVLVCAALLAVNLLRPADEPAPSAADVDGMVDKKVDEAIAAMQGMPPASVAVYDAIRPPLVVIRSERNGLRGPGSGIGSGVIVNASGDILTSLHVVQDAVSIRVSFSDGTESPATLKSADADHDIAVLAPARLPQVVVPAVLGGGARVGDEAFAVGHPLGLVGSLSAGVISGLDRSFPLPNGKTIGGMIQFDAAVNPGNSGGPLLNRDGQVIGIVTGLANPGGDDEFIGIGFAVPIATAGGAAGAPAR</sequence>
<dbReference type="EMBL" id="CADCTB010000084">
    <property type="protein sequence ID" value="CAA9232876.1"/>
    <property type="molecule type" value="Genomic_DNA"/>
</dbReference>
<dbReference type="PRINTS" id="PR00834">
    <property type="entry name" value="PROTEASES2C"/>
</dbReference>
<evidence type="ECO:0000313" key="6">
    <source>
        <dbReference type="EMBL" id="CAA9232876.1"/>
    </source>
</evidence>
<feature type="transmembrane region" description="Helical" evidence="5">
    <location>
        <begin position="33"/>
        <end position="53"/>
    </location>
</feature>
<dbReference type="SUPFAM" id="SSF50494">
    <property type="entry name" value="Trypsin-like serine proteases"/>
    <property type="match status" value="1"/>
</dbReference>
<dbReference type="PANTHER" id="PTHR43343:SF3">
    <property type="entry name" value="PROTEASE DO-LIKE 8, CHLOROPLASTIC"/>
    <property type="match status" value="1"/>
</dbReference>
<organism evidence="6">
    <name type="scientific">uncultured Acidimicrobiales bacterium</name>
    <dbReference type="NCBI Taxonomy" id="310071"/>
    <lineage>
        <taxon>Bacteria</taxon>
        <taxon>Bacillati</taxon>
        <taxon>Actinomycetota</taxon>
        <taxon>Acidimicrobiia</taxon>
        <taxon>Acidimicrobiales</taxon>
        <taxon>environmental samples</taxon>
    </lineage>
</organism>
<dbReference type="Gene3D" id="2.40.10.10">
    <property type="entry name" value="Trypsin-like serine proteases"/>
    <property type="match status" value="2"/>
</dbReference>
<dbReference type="PANTHER" id="PTHR43343">
    <property type="entry name" value="PEPTIDASE S12"/>
    <property type="match status" value="1"/>
</dbReference>
<gene>
    <name evidence="6" type="ORF">AVDCRST_MAG10-1257</name>
</gene>
<dbReference type="GO" id="GO:0006508">
    <property type="term" value="P:proteolysis"/>
    <property type="evidence" value="ECO:0007669"/>
    <property type="project" value="UniProtKB-KW"/>
</dbReference>
<dbReference type="InterPro" id="IPR051201">
    <property type="entry name" value="Chloro_Bact_Ser_Proteases"/>
</dbReference>
<accession>A0A6J4HTY6</accession>
<comment type="similarity">
    <text evidence="1">Belongs to the peptidase S1C family.</text>
</comment>
<evidence type="ECO:0000256" key="5">
    <source>
        <dbReference type="SAM" id="Phobius"/>
    </source>
</evidence>
<keyword evidence="5" id="KW-1133">Transmembrane helix</keyword>
<dbReference type="AlphaFoldDB" id="A0A6J4HTY6"/>
<evidence type="ECO:0000256" key="1">
    <source>
        <dbReference type="ARBA" id="ARBA00010541"/>
    </source>
</evidence>
<dbReference type="Pfam" id="PF13365">
    <property type="entry name" value="Trypsin_2"/>
    <property type="match status" value="1"/>
</dbReference>
<dbReference type="InterPro" id="IPR043504">
    <property type="entry name" value="Peptidase_S1_PA_chymotrypsin"/>
</dbReference>
<dbReference type="InterPro" id="IPR009003">
    <property type="entry name" value="Peptidase_S1_PA"/>
</dbReference>
<dbReference type="InterPro" id="IPR001940">
    <property type="entry name" value="Peptidase_S1C"/>
</dbReference>
<keyword evidence="2" id="KW-0645">Protease</keyword>
<evidence type="ECO:0000256" key="4">
    <source>
        <dbReference type="SAM" id="MobiDB-lite"/>
    </source>
</evidence>
<dbReference type="GO" id="GO:0004252">
    <property type="term" value="F:serine-type endopeptidase activity"/>
    <property type="evidence" value="ECO:0007669"/>
    <property type="project" value="InterPro"/>
</dbReference>
<evidence type="ECO:0000256" key="2">
    <source>
        <dbReference type="ARBA" id="ARBA00022670"/>
    </source>
</evidence>
<reference evidence="6" key="1">
    <citation type="submission" date="2020-02" db="EMBL/GenBank/DDBJ databases">
        <authorList>
            <person name="Meier V. D."/>
        </authorList>
    </citation>
    <scope>NUCLEOTIDE SEQUENCE</scope>
    <source>
        <strain evidence="6">AVDCRST_MAG10</strain>
    </source>
</reference>
<proteinExistence type="inferred from homology"/>
<protein>
    <submittedName>
        <fullName evidence="6">Peptidase S1 and S6, chymotrypsin/Hap</fullName>
    </submittedName>
</protein>
<feature type="region of interest" description="Disordered" evidence="4">
    <location>
        <begin position="1"/>
        <end position="22"/>
    </location>
</feature>
<keyword evidence="5" id="KW-0812">Transmembrane</keyword>
<evidence type="ECO:0000256" key="3">
    <source>
        <dbReference type="ARBA" id="ARBA00022801"/>
    </source>
</evidence>
<name>A0A6J4HTY6_9ACTN</name>
<keyword evidence="5" id="KW-0472">Membrane</keyword>